<evidence type="ECO:0000256" key="5">
    <source>
        <dbReference type="ARBA" id="ARBA00061269"/>
    </source>
</evidence>
<dbReference type="GO" id="GO:0016836">
    <property type="term" value="F:hydro-lyase activity"/>
    <property type="evidence" value="ECO:0007669"/>
    <property type="project" value="UniProtKB-UniRule"/>
</dbReference>
<dbReference type="InterPro" id="IPR011780">
    <property type="entry name" value="D_Ser_am_lyase"/>
</dbReference>
<dbReference type="Pfam" id="PF00291">
    <property type="entry name" value="PALP"/>
    <property type="match status" value="1"/>
</dbReference>
<evidence type="ECO:0000256" key="2">
    <source>
        <dbReference type="ARBA" id="ARBA00022898"/>
    </source>
</evidence>
<dbReference type="EC" id="4.3.1.18" evidence="6"/>
<evidence type="ECO:0000256" key="4">
    <source>
        <dbReference type="ARBA" id="ARBA00050422"/>
    </source>
</evidence>
<dbReference type="NCBIfam" id="NF002823">
    <property type="entry name" value="PRK02991.1"/>
    <property type="match status" value="1"/>
</dbReference>
<dbReference type="AlphaFoldDB" id="A0A9Q4EMV8"/>
<dbReference type="HAMAP" id="MF_01030">
    <property type="entry name" value="D_Ser_dehydrat"/>
    <property type="match status" value="1"/>
</dbReference>
<dbReference type="InterPro" id="IPR001926">
    <property type="entry name" value="TrpB-like_PALP"/>
</dbReference>
<dbReference type="GO" id="GO:0009097">
    <property type="term" value="P:isoleucine biosynthetic process"/>
    <property type="evidence" value="ECO:0007669"/>
    <property type="project" value="TreeGrafter"/>
</dbReference>
<evidence type="ECO:0000256" key="6">
    <source>
        <dbReference type="HAMAP-Rule" id="MF_01030"/>
    </source>
</evidence>
<keyword evidence="3 6" id="KW-0456">Lyase</keyword>
<comment type="caution">
    <text evidence="8">The sequence shown here is derived from an EMBL/GenBank/DDBJ whole genome shotgun (WGS) entry which is preliminary data.</text>
</comment>
<feature type="domain" description="Tryptophan synthase beta chain-like PALP" evidence="7">
    <location>
        <begin position="100"/>
        <end position="393"/>
    </location>
</feature>
<dbReference type="InterPro" id="IPR050147">
    <property type="entry name" value="Ser/Thr_Dehydratase"/>
</dbReference>
<dbReference type="GO" id="GO:0008721">
    <property type="term" value="F:D-serine ammonia-lyase activity"/>
    <property type="evidence" value="ECO:0007669"/>
    <property type="project" value="UniProtKB-EC"/>
</dbReference>
<organism evidence="8 9">
    <name type="scientific">Bacillus halotolerans</name>
    <dbReference type="NCBI Taxonomy" id="260554"/>
    <lineage>
        <taxon>Bacteria</taxon>
        <taxon>Bacillati</taxon>
        <taxon>Bacillota</taxon>
        <taxon>Bacilli</taxon>
        <taxon>Bacillales</taxon>
        <taxon>Bacillaceae</taxon>
        <taxon>Bacillus</taxon>
    </lineage>
</organism>
<dbReference type="PROSITE" id="PS00165">
    <property type="entry name" value="DEHYDRATASE_SER_THR"/>
    <property type="match status" value="1"/>
</dbReference>
<dbReference type="FunFam" id="3.40.50.1100:FF:000018">
    <property type="entry name" value="D-serine dehydratase"/>
    <property type="match status" value="1"/>
</dbReference>
<dbReference type="NCBIfam" id="TIGR02035">
    <property type="entry name" value="D_Ser_am_lyase"/>
    <property type="match status" value="1"/>
</dbReference>
<dbReference type="Proteomes" id="UP001073053">
    <property type="component" value="Unassembled WGS sequence"/>
</dbReference>
<dbReference type="PANTHER" id="PTHR48078:SF9">
    <property type="entry name" value="D-SERINE DEHYDRATASE"/>
    <property type="match status" value="1"/>
</dbReference>
<evidence type="ECO:0000256" key="1">
    <source>
        <dbReference type="ARBA" id="ARBA00001933"/>
    </source>
</evidence>
<proteinExistence type="inferred from homology"/>
<evidence type="ECO:0000256" key="3">
    <source>
        <dbReference type="ARBA" id="ARBA00023239"/>
    </source>
</evidence>
<dbReference type="RefSeq" id="WP_151175127.1">
    <property type="nucleotide sequence ID" value="NZ_CP100651.1"/>
</dbReference>
<reference evidence="8" key="1">
    <citation type="submission" date="2022-02" db="EMBL/GenBank/DDBJ databases">
        <title>Crop Bioprotection Bacillus Genome Sequencing.</title>
        <authorList>
            <person name="Dunlap C."/>
        </authorList>
    </citation>
    <scope>NUCLEOTIDE SEQUENCE</scope>
    <source>
        <strain evidence="8">EC49O2N-C10</strain>
    </source>
</reference>
<gene>
    <name evidence="6 8" type="primary">dsdA</name>
    <name evidence="8" type="ORF">MOF03_06965</name>
</gene>
<dbReference type="GO" id="GO:0036088">
    <property type="term" value="P:D-serine catabolic process"/>
    <property type="evidence" value="ECO:0007669"/>
    <property type="project" value="TreeGrafter"/>
</dbReference>
<evidence type="ECO:0000313" key="8">
    <source>
        <dbReference type="EMBL" id="MCY9184399.1"/>
    </source>
</evidence>
<comment type="similarity">
    <text evidence="5 6">Belongs to the serine/threonine dehydratase family. DsdA subfamily.</text>
</comment>
<dbReference type="GO" id="GO:0030170">
    <property type="term" value="F:pyridoxal phosphate binding"/>
    <property type="evidence" value="ECO:0007669"/>
    <property type="project" value="InterPro"/>
</dbReference>
<comment type="catalytic activity">
    <reaction evidence="4 6">
        <text>D-serine = pyruvate + NH4(+)</text>
        <dbReference type="Rhea" id="RHEA:13977"/>
        <dbReference type="ChEBI" id="CHEBI:15361"/>
        <dbReference type="ChEBI" id="CHEBI:28938"/>
        <dbReference type="ChEBI" id="CHEBI:35247"/>
        <dbReference type="EC" id="4.3.1.18"/>
    </reaction>
</comment>
<dbReference type="CDD" id="cd06447">
    <property type="entry name" value="D-Ser-dehyd"/>
    <property type="match status" value="1"/>
</dbReference>
<protein>
    <recommendedName>
        <fullName evidence="6">Probable D-serine dehydratase</fullName>
        <ecNumber evidence="6">4.3.1.18</ecNumber>
    </recommendedName>
    <alternativeName>
        <fullName evidence="6">D-serine deaminase</fullName>
        <shortName evidence="6">DSD</shortName>
    </alternativeName>
</protein>
<feature type="modified residue" description="N6-(pyridoxal phosphate)lysine" evidence="6">
    <location>
        <position position="117"/>
    </location>
</feature>
<keyword evidence="2 6" id="KW-0663">Pyridoxal phosphate</keyword>
<comment type="cofactor">
    <cofactor evidence="1 6">
        <name>pyridoxal 5'-phosphate</name>
        <dbReference type="ChEBI" id="CHEBI:597326"/>
    </cofactor>
</comment>
<name>A0A9Q4EMV8_9BACI</name>
<dbReference type="Gene3D" id="3.40.50.1100">
    <property type="match status" value="2"/>
</dbReference>
<accession>A0A9Q4EMV8</accession>
<evidence type="ECO:0000313" key="9">
    <source>
        <dbReference type="Proteomes" id="UP001073053"/>
    </source>
</evidence>
<dbReference type="PANTHER" id="PTHR48078">
    <property type="entry name" value="THREONINE DEHYDRATASE, MITOCHONDRIAL-RELATED"/>
    <property type="match status" value="1"/>
</dbReference>
<dbReference type="InterPro" id="IPR000634">
    <property type="entry name" value="Ser/Thr_deHydtase_PyrdxlP-BS"/>
</dbReference>
<dbReference type="InterPro" id="IPR036052">
    <property type="entry name" value="TrpB-like_PALP_sf"/>
</dbReference>
<sequence>MSINQETLRNLIKDPFIQKLIDARPVFWANPGKKEGMVLQAAEWESQIAEADKRLRRFAPYIAEAFPETKAAEGMIESPLFEIRHMKKKLEEVYGETFPGRWLLKCDHELPISGSIKARGGIYEVLKHAEELALQEGMLKETDDYRILHEERFTSFFSRYSIAVGSTGNLGLSIGIIGAKLGFRVTVHMSSDAKQWKKDLLRKKGVTVIEYESDYSEAVKEGRRQAEQDPFCYFIDDEHSRQLFLGYAVAASRLKTQLSFMDIEPGPETPLFVYLPCGVGGGPGGVAFGLKLLYGNHVHVFFGEPTHSPSMLLGLYSGLHDQISVQDIGLDNVTAADGLAVGRPSGFVGNLIEPLLSGCYTIEDETLYTLLHLLALSENKHLEPSALAGMFGPVQLFLSDTGKHDMSENDLRHSMKNAVHVVWGTGGSMVPKEEMAAYNRIGADLLKR</sequence>
<dbReference type="SUPFAM" id="SSF53686">
    <property type="entry name" value="Tryptophan synthase beta subunit-like PLP-dependent enzymes"/>
    <property type="match status" value="1"/>
</dbReference>
<dbReference type="EMBL" id="JALAWA010000003">
    <property type="protein sequence ID" value="MCY9184399.1"/>
    <property type="molecule type" value="Genomic_DNA"/>
</dbReference>
<evidence type="ECO:0000259" key="7">
    <source>
        <dbReference type="Pfam" id="PF00291"/>
    </source>
</evidence>